<feature type="domain" description="Mur ligase central" evidence="15">
    <location>
        <begin position="133"/>
        <end position="327"/>
    </location>
</feature>
<sequence length="529" mass="54518">MIPMTLEDIARVTGGTLSETADPNATVTSYVEFDSRKITAGGLFVALPGSNVDGHDFAESAIARGAVGALVAREVGVPAVILPSVDAIEGDNSDLAAGDPDGSARAVVAGMTKLAAHVARTLVDKHGLRITGVTGSAGKTSTKDLIANVLGRGGETVAPPGSFNNEIGLPYTVLRCTENTDFLVAEMSARNIGHIAQLASIAPPHIGVVLNVGSAHLGEFGSRENIAQAKGELVEALPADGVAILNADDELVAGMTPRTQGRVVCFSADNVATPQGDAPDYYATDIQLDDVARAAFTMHSPAGDPQRVSLKVFGAHQVSNALAAAAVGIEAGLDAATVADALSNAHSVSVNRMDVNTRADGLTVINDAYNANPDSMRAGIAALGFTAAARPGVRSIAVLGEMGELGSDSVEAHRALGDELARYRVTHLVVVGQSEETRVLAERASERGIETHSARGVDEAAGVVGEIVRTAPPGEENWRSRDDRDVVLVKASNAVGLWRVAETLLADGPNAAPTTPAPPLTQTNQEDTR</sequence>
<dbReference type="GO" id="GO:0051301">
    <property type="term" value="P:cell division"/>
    <property type="evidence" value="ECO:0007669"/>
    <property type="project" value="UniProtKB-KW"/>
</dbReference>
<dbReference type="InterPro" id="IPR036615">
    <property type="entry name" value="Mur_ligase_C_dom_sf"/>
</dbReference>
<evidence type="ECO:0000256" key="7">
    <source>
        <dbReference type="ARBA" id="ARBA00022984"/>
    </source>
</evidence>
<dbReference type="RefSeq" id="WP_076598710.1">
    <property type="nucleotide sequence ID" value="NZ_CP046976.1"/>
</dbReference>
<evidence type="ECO:0000256" key="4">
    <source>
        <dbReference type="ARBA" id="ARBA00022741"/>
    </source>
</evidence>
<protein>
    <recommendedName>
        <fullName evidence="10 11">UDP-N-acetylmuramoyl-tripeptide--D-alanyl-D-alanine ligase</fullName>
        <ecNumber evidence="10 11">6.3.2.10</ecNumber>
    </recommendedName>
    <alternativeName>
        <fullName evidence="10">D-alanyl-D-alanine-adding enzyme</fullName>
    </alternativeName>
</protein>
<evidence type="ECO:0000256" key="1">
    <source>
        <dbReference type="ARBA" id="ARBA00022490"/>
    </source>
</evidence>
<dbReference type="EC" id="6.3.2.10" evidence="10 11"/>
<dbReference type="InterPro" id="IPR013221">
    <property type="entry name" value="Mur_ligase_cen"/>
</dbReference>
<dbReference type="Pfam" id="PF01225">
    <property type="entry name" value="Mur_ligase"/>
    <property type="match status" value="1"/>
</dbReference>
<dbReference type="OrthoDB" id="9800958at2"/>
<dbReference type="SUPFAM" id="SSF53623">
    <property type="entry name" value="MurD-like peptide ligases, catalytic domain"/>
    <property type="match status" value="1"/>
</dbReference>
<evidence type="ECO:0000256" key="3">
    <source>
        <dbReference type="ARBA" id="ARBA00022618"/>
    </source>
</evidence>
<dbReference type="GO" id="GO:0008766">
    <property type="term" value="F:UDP-N-acetylmuramoylalanyl-D-glutamyl-2,6-diaminopimelate-D-alanyl-D-alanine ligase activity"/>
    <property type="evidence" value="ECO:0007669"/>
    <property type="project" value="RHEA"/>
</dbReference>
<evidence type="ECO:0000313" key="16">
    <source>
        <dbReference type="EMBL" id="SIS42882.1"/>
    </source>
</evidence>
<dbReference type="GO" id="GO:0009252">
    <property type="term" value="P:peptidoglycan biosynthetic process"/>
    <property type="evidence" value="ECO:0007669"/>
    <property type="project" value="UniProtKB-UniRule"/>
</dbReference>
<dbReference type="InterPro" id="IPR005863">
    <property type="entry name" value="UDP-N-AcMur_synth"/>
</dbReference>
<dbReference type="GO" id="GO:0047480">
    <property type="term" value="F:UDP-N-acetylmuramoyl-tripeptide-D-alanyl-D-alanine ligase activity"/>
    <property type="evidence" value="ECO:0007669"/>
    <property type="project" value="UniProtKB-UniRule"/>
</dbReference>
<dbReference type="NCBIfam" id="TIGR01143">
    <property type="entry name" value="murF"/>
    <property type="match status" value="1"/>
</dbReference>
<evidence type="ECO:0000256" key="6">
    <source>
        <dbReference type="ARBA" id="ARBA00022960"/>
    </source>
</evidence>
<dbReference type="EMBL" id="FTOF01000003">
    <property type="protein sequence ID" value="SIS42882.1"/>
    <property type="molecule type" value="Genomic_DNA"/>
</dbReference>
<keyword evidence="1 10" id="KW-0963">Cytoplasm</keyword>
<feature type="compositionally biased region" description="Low complexity" evidence="12">
    <location>
        <begin position="509"/>
        <end position="529"/>
    </location>
</feature>
<dbReference type="STRING" id="1161099.SAMN05444817_10377"/>
<evidence type="ECO:0000313" key="17">
    <source>
        <dbReference type="Proteomes" id="UP000186292"/>
    </source>
</evidence>
<dbReference type="Gene3D" id="3.90.190.20">
    <property type="entry name" value="Mur ligase, C-terminal domain"/>
    <property type="match status" value="1"/>
</dbReference>
<dbReference type="GO" id="GO:0008360">
    <property type="term" value="P:regulation of cell shape"/>
    <property type="evidence" value="ECO:0007669"/>
    <property type="project" value="UniProtKB-KW"/>
</dbReference>
<evidence type="ECO:0000256" key="2">
    <source>
        <dbReference type="ARBA" id="ARBA00022598"/>
    </source>
</evidence>
<keyword evidence="6 10" id="KW-0133">Cell shape</keyword>
<dbReference type="GO" id="GO:0071555">
    <property type="term" value="P:cell wall organization"/>
    <property type="evidence" value="ECO:0007669"/>
    <property type="project" value="UniProtKB-KW"/>
</dbReference>
<dbReference type="Gene3D" id="3.40.1390.10">
    <property type="entry name" value="MurE/MurF, N-terminal domain"/>
    <property type="match status" value="1"/>
</dbReference>
<dbReference type="Pfam" id="PF08245">
    <property type="entry name" value="Mur_ligase_M"/>
    <property type="match status" value="1"/>
</dbReference>
<dbReference type="InterPro" id="IPR035911">
    <property type="entry name" value="MurE/MurF_N"/>
</dbReference>
<evidence type="ECO:0000256" key="5">
    <source>
        <dbReference type="ARBA" id="ARBA00022840"/>
    </source>
</evidence>
<dbReference type="HAMAP" id="MF_02019">
    <property type="entry name" value="MurF"/>
    <property type="match status" value="1"/>
</dbReference>
<dbReference type="SUPFAM" id="SSF53244">
    <property type="entry name" value="MurD-like peptide ligases, peptide-binding domain"/>
    <property type="match status" value="1"/>
</dbReference>
<feature type="region of interest" description="Disordered" evidence="12">
    <location>
        <begin position="507"/>
        <end position="529"/>
    </location>
</feature>
<comment type="catalytic activity">
    <reaction evidence="10 11">
        <text>D-alanyl-D-alanine + UDP-N-acetyl-alpha-D-muramoyl-L-alanyl-gamma-D-glutamyl-meso-2,6-diaminopimelate + ATP = UDP-N-acetyl-alpha-D-muramoyl-L-alanyl-gamma-D-glutamyl-meso-2,6-diaminopimeloyl-D-alanyl-D-alanine + ADP + phosphate + H(+)</text>
        <dbReference type="Rhea" id="RHEA:28374"/>
        <dbReference type="ChEBI" id="CHEBI:15378"/>
        <dbReference type="ChEBI" id="CHEBI:30616"/>
        <dbReference type="ChEBI" id="CHEBI:43474"/>
        <dbReference type="ChEBI" id="CHEBI:57822"/>
        <dbReference type="ChEBI" id="CHEBI:61386"/>
        <dbReference type="ChEBI" id="CHEBI:83905"/>
        <dbReference type="ChEBI" id="CHEBI:456216"/>
        <dbReference type="EC" id="6.3.2.10"/>
    </reaction>
</comment>
<keyword evidence="8 10" id="KW-0131">Cell cycle</keyword>
<keyword evidence="7 10" id="KW-0573">Peptidoglycan synthesis</keyword>
<reference evidence="17" key="1">
    <citation type="submission" date="2017-01" db="EMBL/GenBank/DDBJ databases">
        <authorList>
            <person name="Varghese N."/>
            <person name="Submissions S."/>
        </authorList>
    </citation>
    <scope>NUCLEOTIDE SEQUENCE [LARGE SCALE GENOMIC DNA]</scope>
    <source>
        <strain evidence="17">DSM 44531</strain>
    </source>
</reference>
<evidence type="ECO:0000256" key="9">
    <source>
        <dbReference type="ARBA" id="ARBA00023316"/>
    </source>
</evidence>
<keyword evidence="9 10" id="KW-0961">Cell wall biogenesis/degradation</keyword>
<dbReference type="GO" id="GO:0005524">
    <property type="term" value="F:ATP binding"/>
    <property type="evidence" value="ECO:0007669"/>
    <property type="project" value="UniProtKB-UniRule"/>
</dbReference>
<comment type="similarity">
    <text evidence="10">Belongs to the MurCDEF family. MurF subfamily.</text>
</comment>
<feature type="domain" description="Mur ligase N-terminal catalytic" evidence="13">
    <location>
        <begin position="31"/>
        <end position="81"/>
    </location>
</feature>
<dbReference type="InterPro" id="IPR036565">
    <property type="entry name" value="Mur-like_cat_sf"/>
</dbReference>
<evidence type="ECO:0000256" key="12">
    <source>
        <dbReference type="SAM" id="MobiDB-lite"/>
    </source>
</evidence>
<dbReference type="GO" id="GO:0005737">
    <property type="term" value="C:cytoplasm"/>
    <property type="evidence" value="ECO:0007669"/>
    <property type="project" value="UniProtKB-SubCell"/>
</dbReference>
<gene>
    <name evidence="10" type="primary">murF</name>
    <name evidence="16" type="ORF">SAMN05444817_10377</name>
</gene>
<dbReference type="SUPFAM" id="SSF63418">
    <property type="entry name" value="MurE/MurF N-terminal domain"/>
    <property type="match status" value="1"/>
</dbReference>
<dbReference type="PANTHER" id="PTHR43024:SF1">
    <property type="entry name" value="UDP-N-ACETYLMURAMOYL-TRIPEPTIDE--D-ALANYL-D-ALANINE LIGASE"/>
    <property type="match status" value="1"/>
</dbReference>
<evidence type="ECO:0000256" key="8">
    <source>
        <dbReference type="ARBA" id="ARBA00023306"/>
    </source>
</evidence>
<dbReference type="AlphaFoldDB" id="A0A1N7J0H1"/>
<feature type="domain" description="Mur ligase C-terminal" evidence="14">
    <location>
        <begin position="352"/>
        <end position="492"/>
    </location>
</feature>
<keyword evidence="2 10" id="KW-0436">Ligase</keyword>
<evidence type="ECO:0000259" key="15">
    <source>
        <dbReference type="Pfam" id="PF08245"/>
    </source>
</evidence>
<evidence type="ECO:0000256" key="11">
    <source>
        <dbReference type="RuleBase" id="RU004136"/>
    </source>
</evidence>
<dbReference type="InterPro" id="IPR004101">
    <property type="entry name" value="Mur_ligase_C"/>
</dbReference>
<dbReference type="Pfam" id="PF02875">
    <property type="entry name" value="Mur_ligase_C"/>
    <property type="match status" value="1"/>
</dbReference>
<dbReference type="Proteomes" id="UP000186292">
    <property type="component" value="Unassembled WGS sequence"/>
</dbReference>
<comment type="pathway">
    <text evidence="10 11">Cell wall biogenesis; peptidoglycan biosynthesis.</text>
</comment>
<keyword evidence="5 10" id="KW-0067">ATP-binding</keyword>
<evidence type="ECO:0000259" key="13">
    <source>
        <dbReference type="Pfam" id="PF01225"/>
    </source>
</evidence>
<comment type="function">
    <text evidence="10 11">Involved in cell wall formation. Catalyzes the final step in the synthesis of UDP-N-acetylmuramoyl-pentapeptide, the precursor of murein.</text>
</comment>
<keyword evidence="17" id="KW-1185">Reference proteome</keyword>
<proteinExistence type="inferred from homology"/>
<evidence type="ECO:0000259" key="14">
    <source>
        <dbReference type="Pfam" id="PF02875"/>
    </source>
</evidence>
<name>A0A1N7J0H1_9CORY</name>
<keyword evidence="4 10" id="KW-0547">Nucleotide-binding</keyword>
<comment type="subcellular location">
    <subcellularLocation>
        <location evidence="10 11">Cytoplasm</location>
    </subcellularLocation>
</comment>
<dbReference type="Gene3D" id="3.40.1190.10">
    <property type="entry name" value="Mur-like, catalytic domain"/>
    <property type="match status" value="1"/>
</dbReference>
<dbReference type="InterPro" id="IPR051046">
    <property type="entry name" value="MurCDEF_CellWall_CoF430Synth"/>
</dbReference>
<feature type="binding site" evidence="10">
    <location>
        <begin position="135"/>
        <end position="141"/>
    </location>
    <ligand>
        <name>ATP</name>
        <dbReference type="ChEBI" id="CHEBI:30616"/>
    </ligand>
</feature>
<organism evidence="16 17">
    <name type="scientific">Corynebacterium appendicis CIP 107643</name>
    <dbReference type="NCBI Taxonomy" id="1161099"/>
    <lineage>
        <taxon>Bacteria</taxon>
        <taxon>Bacillati</taxon>
        <taxon>Actinomycetota</taxon>
        <taxon>Actinomycetes</taxon>
        <taxon>Mycobacteriales</taxon>
        <taxon>Corynebacteriaceae</taxon>
        <taxon>Corynebacterium</taxon>
    </lineage>
</organism>
<dbReference type="InterPro" id="IPR000713">
    <property type="entry name" value="Mur_ligase_N"/>
</dbReference>
<accession>A0A1N7J0H1</accession>
<keyword evidence="3 10" id="KW-0132">Cell division</keyword>
<evidence type="ECO:0000256" key="10">
    <source>
        <dbReference type="HAMAP-Rule" id="MF_02019"/>
    </source>
</evidence>
<dbReference type="UniPathway" id="UPA00219"/>
<dbReference type="PANTHER" id="PTHR43024">
    <property type="entry name" value="UDP-N-ACETYLMURAMOYL-TRIPEPTIDE--D-ALANYL-D-ALANINE LIGASE"/>
    <property type="match status" value="1"/>
</dbReference>